<sequence>VVVEVNVFRVRSVRNIRVAVPQRLRTGGSPLVHAVLLLWLLGPGRPGRPERGRRRCSAAAASGIGLGGAGGFRRTEVGRTRFAGAMIVVRVGFAGLRVVRVGKRFGFVVFGVRAGVAVFLRVLFVVAGKVRVFPFFPALELEGLLYVQRSGQAALAQVYVWDRLYGHAHALAMLPDVTSLALDGEAVVVVKAADATDDRVLFVGRRCRVPVIVSAAGGLLSVLLLVLPLPAGRVCRGVQPAACTREGRPLQFQNARLLIMSLVLLRLLRRRRPRQLLRVRVVTSPGGSPIPGVEDCSLASRAKTATSGNGTKQDKGARQKVPARQRLAFPPSPDFPRAKGKQQN</sequence>
<evidence type="ECO:0000313" key="3">
    <source>
        <dbReference type="EMBL" id="KAG5456231.1"/>
    </source>
</evidence>
<dbReference type="AlphaFoldDB" id="A0A8H8DFH2"/>
<feature type="transmembrane region" description="Helical" evidence="2">
    <location>
        <begin position="105"/>
        <end position="127"/>
    </location>
</feature>
<reference evidence="3 4" key="1">
    <citation type="journal article" name="Sci. Rep.">
        <title>Genome-scale phylogenetic analyses confirm Olpidium as the closest living zoosporic fungus to the non-flagellated, terrestrial fungi.</title>
        <authorList>
            <person name="Chang Y."/>
            <person name="Rochon D."/>
            <person name="Sekimoto S."/>
            <person name="Wang Y."/>
            <person name="Chovatia M."/>
            <person name="Sandor L."/>
            <person name="Salamov A."/>
            <person name="Grigoriev I.V."/>
            <person name="Stajich J.E."/>
            <person name="Spatafora J.W."/>
        </authorList>
    </citation>
    <scope>NUCLEOTIDE SEQUENCE [LARGE SCALE GENOMIC DNA]</scope>
    <source>
        <strain evidence="3">S191</strain>
    </source>
</reference>
<feature type="transmembrane region" description="Helical" evidence="2">
    <location>
        <begin position="82"/>
        <end position="99"/>
    </location>
</feature>
<feature type="transmembrane region" description="Helical" evidence="2">
    <location>
        <begin position="209"/>
        <end position="230"/>
    </location>
</feature>
<feature type="non-terminal residue" evidence="3">
    <location>
        <position position="344"/>
    </location>
</feature>
<feature type="non-terminal residue" evidence="3">
    <location>
        <position position="1"/>
    </location>
</feature>
<keyword evidence="4" id="KW-1185">Reference proteome</keyword>
<accession>A0A8H8DFH2</accession>
<comment type="caution">
    <text evidence="3">The sequence shown here is derived from an EMBL/GenBank/DDBJ whole genome shotgun (WGS) entry which is preliminary data.</text>
</comment>
<organism evidence="3 4">
    <name type="scientific">Olpidium bornovanus</name>
    <dbReference type="NCBI Taxonomy" id="278681"/>
    <lineage>
        <taxon>Eukaryota</taxon>
        <taxon>Fungi</taxon>
        <taxon>Fungi incertae sedis</taxon>
        <taxon>Olpidiomycota</taxon>
        <taxon>Olpidiomycotina</taxon>
        <taxon>Olpidiomycetes</taxon>
        <taxon>Olpidiales</taxon>
        <taxon>Olpidiaceae</taxon>
        <taxon>Olpidium</taxon>
    </lineage>
</organism>
<keyword evidence="2" id="KW-0812">Transmembrane</keyword>
<evidence type="ECO:0000256" key="1">
    <source>
        <dbReference type="SAM" id="MobiDB-lite"/>
    </source>
</evidence>
<evidence type="ECO:0000256" key="2">
    <source>
        <dbReference type="SAM" id="Phobius"/>
    </source>
</evidence>
<evidence type="ECO:0000313" key="4">
    <source>
        <dbReference type="Proteomes" id="UP000673691"/>
    </source>
</evidence>
<keyword evidence="2" id="KW-0472">Membrane</keyword>
<feature type="region of interest" description="Disordered" evidence="1">
    <location>
        <begin position="292"/>
        <end position="344"/>
    </location>
</feature>
<dbReference type="Proteomes" id="UP000673691">
    <property type="component" value="Unassembled WGS sequence"/>
</dbReference>
<protein>
    <submittedName>
        <fullName evidence="3">Uncharacterized protein</fullName>
    </submittedName>
</protein>
<keyword evidence="2" id="KW-1133">Transmembrane helix</keyword>
<gene>
    <name evidence="3" type="ORF">BJ554DRAFT_4081</name>
</gene>
<proteinExistence type="predicted"/>
<dbReference type="EMBL" id="JAEFCI010012059">
    <property type="protein sequence ID" value="KAG5456231.1"/>
    <property type="molecule type" value="Genomic_DNA"/>
</dbReference>
<name>A0A8H8DFH2_9FUNG</name>